<organism evidence="1 2">
    <name type="scientific">Petralouisia muris</name>
    <dbReference type="NCBI Taxonomy" id="3032872"/>
    <lineage>
        <taxon>Bacteria</taxon>
        <taxon>Bacillati</taxon>
        <taxon>Bacillota</taxon>
        <taxon>Clostridia</taxon>
        <taxon>Lachnospirales</taxon>
        <taxon>Lachnospiraceae</taxon>
        <taxon>Petralouisia</taxon>
    </lineage>
</organism>
<evidence type="ECO:0000313" key="1">
    <source>
        <dbReference type="EMBL" id="TGY97967.1"/>
    </source>
</evidence>
<name>A0AC61S1Y8_9FIRM</name>
<evidence type="ECO:0000313" key="2">
    <source>
        <dbReference type="Proteomes" id="UP000304953"/>
    </source>
</evidence>
<dbReference type="EMBL" id="SRYA01000003">
    <property type="protein sequence ID" value="TGY97967.1"/>
    <property type="molecule type" value="Genomic_DNA"/>
</dbReference>
<comment type="caution">
    <text evidence="1">The sequence shown here is derived from an EMBL/GenBank/DDBJ whole genome shotgun (WGS) entry which is preliminary data.</text>
</comment>
<accession>A0AC61S1Y8</accession>
<proteinExistence type="predicted"/>
<keyword evidence="2" id="KW-1185">Reference proteome</keyword>
<reference evidence="1" key="1">
    <citation type="submission" date="2019-04" db="EMBL/GenBank/DDBJ databases">
        <title>Microbes associate with the intestines of laboratory mice.</title>
        <authorList>
            <person name="Navarre W."/>
            <person name="Wong E."/>
            <person name="Huang K."/>
            <person name="Tropini C."/>
            <person name="Ng K."/>
            <person name="Yu B."/>
        </authorList>
    </citation>
    <scope>NUCLEOTIDE SEQUENCE</scope>
    <source>
        <strain evidence="1">NM01_1-7b</strain>
    </source>
</reference>
<protein>
    <submittedName>
        <fullName evidence="1">J domain-containing protein</fullName>
    </submittedName>
</protein>
<gene>
    <name evidence="1" type="ORF">E5329_02275</name>
</gene>
<dbReference type="Proteomes" id="UP000304953">
    <property type="component" value="Unassembled WGS sequence"/>
</dbReference>
<sequence>MYDPYAVLGLNRNATEEEIKKAYRSLSRKYHPDANVNNPKKEQAEEKFKEIQQAYQQIMREKESGASSGYGPGGYHGQSQGGSSGDYWDFGDFFGGFGGFQERQKSRASGQDEESAYQQAASNYIRSGHYREALNVLNSMSSRDARWHYLYAIANSGAGNNVAALEAAQKAVSMEPGNMEYQQLYTQLQNGGSWYDARRQSYGSPAVFGGDFCMKLCLANLACNFCCGGGGLCCCGAPYW</sequence>